<feature type="compositionally biased region" description="Basic and acidic residues" evidence="1">
    <location>
        <begin position="37"/>
        <end position="50"/>
    </location>
</feature>
<protein>
    <submittedName>
        <fullName evidence="2">Uncharacterized protein</fullName>
    </submittedName>
</protein>
<sequence>MTEQEQNQLVKSLINSRERFKRTHNKTPEQAMTQRTSQRDRDIMDSFRNR</sequence>
<accession>A0AAD2Z756</accession>
<feature type="compositionally biased region" description="Polar residues" evidence="1">
    <location>
        <begin position="1"/>
        <end position="15"/>
    </location>
</feature>
<dbReference type="RefSeq" id="WP_154295254.1">
    <property type="nucleotide sequence ID" value="NZ_CFLA01000004.1"/>
</dbReference>
<dbReference type="Proteomes" id="UP001182355">
    <property type="component" value="Unassembled WGS sequence"/>
</dbReference>
<proteinExistence type="predicted"/>
<evidence type="ECO:0000313" key="3">
    <source>
        <dbReference type="Proteomes" id="UP001182355"/>
    </source>
</evidence>
<reference evidence="2" key="1">
    <citation type="submission" date="2023-02" db="EMBL/GenBank/DDBJ databases">
        <authorList>
            <person name="Ashton P.M."/>
            <person name="Dallman T."/>
            <person name="Nair S."/>
            <person name="De Pinna E."/>
            <person name="Peters T."/>
            <person name="Grant K."/>
        </authorList>
    </citation>
    <scope>NUCLEOTIDE SEQUENCE</scope>
    <source>
        <strain evidence="2">01103883</strain>
    </source>
</reference>
<comment type="caution">
    <text evidence="2">The sequence shown here is derived from an EMBL/GenBank/DDBJ whole genome shotgun (WGS) entry which is preliminary data.</text>
</comment>
<name>A0AAD2Z756_YEREN</name>
<evidence type="ECO:0000256" key="1">
    <source>
        <dbReference type="SAM" id="MobiDB-lite"/>
    </source>
</evidence>
<dbReference type="AlphaFoldDB" id="A0AAD2Z756"/>
<gene>
    <name evidence="2" type="ORF">RSF11_001808</name>
</gene>
<evidence type="ECO:0000313" key="2">
    <source>
        <dbReference type="EMBL" id="ELI8102112.1"/>
    </source>
</evidence>
<dbReference type="EMBL" id="ABNAVX010000008">
    <property type="protein sequence ID" value="ELI8102112.1"/>
    <property type="molecule type" value="Genomic_DNA"/>
</dbReference>
<organism evidence="2 3">
    <name type="scientific">Yersinia enterocolitica</name>
    <dbReference type="NCBI Taxonomy" id="630"/>
    <lineage>
        <taxon>Bacteria</taxon>
        <taxon>Pseudomonadati</taxon>
        <taxon>Pseudomonadota</taxon>
        <taxon>Gammaproteobacteria</taxon>
        <taxon>Enterobacterales</taxon>
        <taxon>Yersiniaceae</taxon>
        <taxon>Yersinia</taxon>
    </lineage>
</organism>
<feature type="region of interest" description="Disordered" evidence="1">
    <location>
        <begin position="1"/>
        <end position="50"/>
    </location>
</feature>